<reference evidence="2" key="1">
    <citation type="journal article" date="2020" name="Stud. Mycol.">
        <title>101 Dothideomycetes genomes: a test case for predicting lifestyles and emergence of pathogens.</title>
        <authorList>
            <person name="Haridas S."/>
            <person name="Albert R."/>
            <person name="Binder M."/>
            <person name="Bloem J."/>
            <person name="Labutti K."/>
            <person name="Salamov A."/>
            <person name="Andreopoulos B."/>
            <person name="Baker S."/>
            <person name="Barry K."/>
            <person name="Bills G."/>
            <person name="Bluhm B."/>
            <person name="Cannon C."/>
            <person name="Castanera R."/>
            <person name="Culley D."/>
            <person name="Daum C."/>
            <person name="Ezra D."/>
            <person name="Gonzalez J."/>
            <person name="Henrissat B."/>
            <person name="Kuo A."/>
            <person name="Liang C."/>
            <person name="Lipzen A."/>
            <person name="Lutzoni F."/>
            <person name="Magnuson J."/>
            <person name="Mondo S."/>
            <person name="Nolan M."/>
            <person name="Ohm R."/>
            <person name="Pangilinan J."/>
            <person name="Park H.-J."/>
            <person name="Ramirez L."/>
            <person name="Alfaro M."/>
            <person name="Sun H."/>
            <person name="Tritt A."/>
            <person name="Yoshinaga Y."/>
            <person name="Zwiers L.-H."/>
            <person name="Turgeon B."/>
            <person name="Goodwin S."/>
            <person name="Spatafora J."/>
            <person name="Crous P."/>
            <person name="Grigoriev I."/>
        </authorList>
    </citation>
    <scope>NUCLEOTIDE SEQUENCE</scope>
    <source>
        <strain evidence="2">CBS 119925</strain>
    </source>
</reference>
<evidence type="ECO:0000256" key="1">
    <source>
        <dbReference type="SAM" id="MobiDB-lite"/>
    </source>
</evidence>
<name>A0A6A6VS62_9PLEO</name>
<keyword evidence="3" id="KW-1185">Reference proteome</keyword>
<feature type="compositionally biased region" description="Low complexity" evidence="1">
    <location>
        <begin position="22"/>
        <end position="54"/>
    </location>
</feature>
<dbReference type="EMBL" id="MU006561">
    <property type="protein sequence ID" value="KAF2752111.1"/>
    <property type="molecule type" value="Genomic_DNA"/>
</dbReference>
<feature type="compositionally biased region" description="Polar residues" evidence="1">
    <location>
        <begin position="55"/>
        <end position="69"/>
    </location>
</feature>
<gene>
    <name evidence="2" type="ORF">M011DRAFT_16640</name>
</gene>
<dbReference type="Proteomes" id="UP000799440">
    <property type="component" value="Unassembled WGS sequence"/>
</dbReference>
<dbReference type="AlphaFoldDB" id="A0A6A6VS62"/>
<sequence length="111" mass="11487">MANSDRNNANQNTGQWTHIPYTPQTTSPRSTSSMTTSSSTASTTASAGNAQGSSLTIHQYRPQSPQNAGSKYPVTGPFLTPQMPRTWPVPGQQQGGANSGGNHAGNGGQGK</sequence>
<protein>
    <submittedName>
        <fullName evidence="2">Uncharacterized protein</fullName>
    </submittedName>
</protein>
<feature type="region of interest" description="Disordered" evidence="1">
    <location>
        <begin position="1"/>
        <end position="111"/>
    </location>
</feature>
<evidence type="ECO:0000313" key="3">
    <source>
        <dbReference type="Proteomes" id="UP000799440"/>
    </source>
</evidence>
<feature type="compositionally biased region" description="Gly residues" evidence="1">
    <location>
        <begin position="93"/>
        <end position="111"/>
    </location>
</feature>
<proteinExistence type="predicted"/>
<feature type="compositionally biased region" description="Polar residues" evidence="1">
    <location>
        <begin position="1"/>
        <end position="16"/>
    </location>
</feature>
<evidence type="ECO:0000313" key="2">
    <source>
        <dbReference type="EMBL" id="KAF2752111.1"/>
    </source>
</evidence>
<organism evidence="2 3">
    <name type="scientific">Sporormia fimetaria CBS 119925</name>
    <dbReference type="NCBI Taxonomy" id="1340428"/>
    <lineage>
        <taxon>Eukaryota</taxon>
        <taxon>Fungi</taxon>
        <taxon>Dikarya</taxon>
        <taxon>Ascomycota</taxon>
        <taxon>Pezizomycotina</taxon>
        <taxon>Dothideomycetes</taxon>
        <taxon>Pleosporomycetidae</taxon>
        <taxon>Pleosporales</taxon>
        <taxon>Sporormiaceae</taxon>
        <taxon>Sporormia</taxon>
    </lineage>
</organism>
<accession>A0A6A6VS62</accession>